<comment type="caution">
    <text evidence="3">The sequence shown here is derived from an EMBL/GenBank/DDBJ whole genome shotgun (WGS) entry which is preliminary data.</text>
</comment>
<proteinExistence type="predicted"/>
<feature type="domain" description="Isochorismatase-like" evidence="2">
    <location>
        <begin position="5"/>
        <end position="147"/>
    </location>
</feature>
<dbReference type="PATRIC" id="fig|405446.3.peg.689"/>
<name>A0A0R0CTR1_9GAMM</name>
<sequence length="182" mass="19067">MSKRAIIVVDLQNEYLATGKLPLVGIDAATANAVRVIADARTKGVPVLHVRHESASSDAPIFVPDSDGVRIMAAVAPIGDEPVIVKNHVNSFRDTDLKQQLEARGIEDVVVVGAMSHMCVDAVVLASADMGYAVTVLHDACATRDLEFNGVVAPAAQVHAAMMASFAFGYGRVLAADAYLAG</sequence>
<dbReference type="GO" id="GO:0016787">
    <property type="term" value="F:hydrolase activity"/>
    <property type="evidence" value="ECO:0007669"/>
    <property type="project" value="UniProtKB-KW"/>
</dbReference>
<organism evidence="3 4">
    <name type="scientific">Stenotrophomonas terrae</name>
    <dbReference type="NCBI Taxonomy" id="405446"/>
    <lineage>
        <taxon>Bacteria</taxon>
        <taxon>Pseudomonadati</taxon>
        <taxon>Pseudomonadota</taxon>
        <taxon>Gammaproteobacteria</taxon>
        <taxon>Lysobacterales</taxon>
        <taxon>Lysobacteraceae</taxon>
        <taxon>Stenotrophomonas</taxon>
    </lineage>
</organism>
<dbReference type="OrthoDB" id="1157330at2"/>
<gene>
    <name evidence="3" type="ORF">ABB27_06770</name>
</gene>
<accession>A0A0R0CTR1</accession>
<keyword evidence="1" id="KW-0378">Hydrolase</keyword>
<dbReference type="RefSeq" id="WP_057627628.1">
    <property type="nucleotide sequence ID" value="NZ_LDJJ01000019.1"/>
</dbReference>
<keyword evidence="4" id="KW-1185">Reference proteome</keyword>
<evidence type="ECO:0000259" key="2">
    <source>
        <dbReference type="Pfam" id="PF00857"/>
    </source>
</evidence>
<protein>
    <submittedName>
        <fullName evidence="3">Isochorismatase</fullName>
    </submittedName>
</protein>
<evidence type="ECO:0000313" key="4">
    <source>
        <dbReference type="Proteomes" id="UP000051863"/>
    </source>
</evidence>
<dbReference type="InterPro" id="IPR050272">
    <property type="entry name" value="Isochorismatase-like_hydrls"/>
</dbReference>
<dbReference type="Pfam" id="PF00857">
    <property type="entry name" value="Isochorismatase"/>
    <property type="match status" value="1"/>
</dbReference>
<dbReference type="Gene3D" id="3.40.50.850">
    <property type="entry name" value="Isochorismatase-like"/>
    <property type="match status" value="1"/>
</dbReference>
<dbReference type="InterPro" id="IPR000868">
    <property type="entry name" value="Isochorismatase-like_dom"/>
</dbReference>
<evidence type="ECO:0000313" key="3">
    <source>
        <dbReference type="EMBL" id="KRG69278.1"/>
    </source>
</evidence>
<dbReference type="PANTHER" id="PTHR43540:SF1">
    <property type="entry name" value="ISOCHORISMATASE HYDROLASE"/>
    <property type="match status" value="1"/>
</dbReference>
<dbReference type="CDD" id="cd01014">
    <property type="entry name" value="nicotinamidase_related"/>
    <property type="match status" value="1"/>
</dbReference>
<dbReference type="Proteomes" id="UP000051863">
    <property type="component" value="Unassembled WGS sequence"/>
</dbReference>
<dbReference type="AlphaFoldDB" id="A0A0R0CTR1"/>
<evidence type="ECO:0000256" key="1">
    <source>
        <dbReference type="ARBA" id="ARBA00022801"/>
    </source>
</evidence>
<reference evidence="3 4" key="1">
    <citation type="submission" date="2015-05" db="EMBL/GenBank/DDBJ databases">
        <title>Genome sequencing and analysis of members of genus Stenotrophomonas.</title>
        <authorList>
            <person name="Patil P.P."/>
            <person name="Midha S."/>
            <person name="Patil P.B."/>
        </authorList>
    </citation>
    <scope>NUCLEOTIDE SEQUENCE [LARGE SCALE GENOMIC DNA]</scope>
    <source>
        <strain evidence="3 4">DSM 18941</strain>
    </source>
</reference>
<dbReference type="EMBL" id="LDJJ01000019">
    <property type="protein sequence ID" value="KRG69278.1"/>
    <property type="molecule type" value="Genomic_DNA"/>
</dbReference>
<dbReference type="InterPro" id="IPR036380">
    <property type="entry name" value="Isochorismatase-like_sf"/>
</dbReference>
<dbReference type="SUPFAM" id="SSF52499">
    <property type="entry name" value="Isochorismatase-like hydrolases"/>
    <property type="match status" value="1"/>
</dbReference>
<dbReference type="PANTHER" id="PTHR43540">
    <property type="entry name" value="PEROXYUREIDOACRYLATE/UREIDOACRYLATE AMIDOHYDROLASE-RELATED"/>
    <property type="match status" value="1"/>
</dbReference>